<proteinExistence type="predicted"/>
<name>A0A917H490_9BACI</name>
<sequence length="62" mass="7201">MIILYFELGMGIHCVMSEFYLCLWALIWTTSEKLIFRKCFLMLSPLVIFCNTKKETGFPASA</sequence>
<organism evidence="1 2">
    <name type="scientific">Virgibacillus oceani</name>
    <dbReference type="NCBI Taxonomy" id="1479511"/>
    <lineage>
        <taxon>Bacteria</taxon>
        <taxon>Bacillati</taxon>
        <taxon>Bacillota</taxon>
        <taxon>Bacilli</taxon>
        <taxon>Bacillales</taxon>
        <taxon>Bacillaceae</taxon>
        <taxon>Virgibacillus</taxon>
    </lineage>
</organism>
<comment type="caution">
    <text evidence="1">The sequence shown here is derived from an EMBL/GenBank/DDBJ whole genome shotgun (WGS) entry which is preliminary data.</text>
</comment>
<keyword evidence="2" id="KW-1185">Reference proteome</keyword>
<accession>A0A917H490</accession>
<evidence type="ECO:0000313" key="2">
    <source>
        <dbReference type="Proteomes" id="UP000622860"/>
    </source>
</evidence>
<reference evidence="1" key="1">
    <citation type="journal article" date="2014" name="Int. J. Syst. Evol. Microbiol.">
        <title>Complete genome sequence of Corynebacterium casei LMG S-19264T (=DSM 44701T), isolated from a smear-ripened cheese.</title>
        <authorList>
            <consortium name="US DOE Joint Genome Institute (JGI-PGF)"/>
            <person name="Walter F."/>
            <person name="Albersmeier A."/>
            <person name="Kalinowski J."/>
            <person name="Ruckert C."/>
        </authorList>
    </citation>
    <scope>NUCLEOTIDE SEQUENCE</scope>
    <source>
        <strain evidence="1">CGMCC 1.12754</strain>
    </source>
</reference>
<dbReference type="Proteomes" id="UP000622860">
    <property type="component" value="Unassembled WGS sequence"/>
</dbReference>
<evidence type="ECO:0000313" key="1">
    <source>
        <dbReference type="EMBL" id="GGG66919.1"/>
    </source>
</evidence>
<reference evidence="1" key="2">
    <citation type="submission" date="2020-09" db="EMBL/GenBank/DDBJ databases">
        <authorList>
            <person name="Sun Q."/>
            <person name="Zhou Y."/>
        </authorList>
    </citation>
    <scope>NUCLEOTIDE SEQUENCE</scope>
    <source>
        <strain evidence="1">CGMCC 1.12754</strain>
    </source>
</reference>
<dbReference type="EMBL" id="BMFR01000002">
    <property type="protein sequence ID" value="GGG66919.1"/>
    <property type="molecule type" value="Genomic_DNA"/>
</dbReference>
<gene>
    <name evidence="1" type="ORF">GCM10011398_08260</name>
</gene>
<dbReference type="AlphaFoldDB" id="A0A917H490"/>
<protein>
    <submittedName>
        <fullName evidence="1">Uncharacterized protein</fullName>
    </submittedName>
</protein>